<gene>
    <name evidence="3" type="ORF">EYC80_005519</name>
</gene>
<dbReference type="InterPro" id="IPR016197">
    <property type="entry name" value="Chromo-like_dom_sf"/>
</dbReference>
<evidence type="ECO:0008006" key="5">
    <source>
        <dbReference type="Google" id="ProtNLM"/>
    </source>
</evidence>
<dbReference type="GO" id="GO:0003677">
    <property type="term" value="F:DNA binding"/>
    <property type="evidence" value="ECO:0007669"/>
    <property type="project" value="InterPro"/>
</dbReference>
<feature type="compositionally biased region" description="Low complexity" evidence="2">
    <location>
        <begin position="202"/>
        <end position="226"/>
    </location>
</feature>
<dbReference type="CDD" id="cd00024">
    <property type="entry name" value="CD_CSD"/>
    <property type="match status" value="1"/>
</dbReference>
<feature type="compositionally biased region" description="Basic and acidic residues" evidence="2">
    <location>
        <begin position="511"/>
        <end position="522"/>
    </location>
</feature>
<comment type="caution">
    <text evidence="3">The sequence shown here is derived from an EMBL/GenBank/DDBJ whole genome shotgun (WGS) entry which is preliminary data.</text>
</comment>
<protein>
    <recommendedName>
        <fullName evidence="5">Chromo domain-containing protein</fullName>
    </recommendedName>
</protein>
<organism evidence="3 4">
    <name type="scientific">Monilinia laxa</name>
    <name type="common">Brown rot fungus</name>
    <name type="synonym">Sclerotinia laxa</name>
    <dbReference type="NCBI Taxonomy" id="61186"/>
    <lineage>
        <taxon>Eukaryota</taxon>
        <taxon>Fungi</taxon>
        <taxon>Dikarya</taxon>
        <taxon>Ascomycota</taxon>
        <taxon>Pezizomycotina</taxon>
        <taxon>Leotiomycetes</taxon>
        <taxon>Helotiales</taxon>
        <taxon>Sclerotiniaceae</taxon>
        <taxon>Monilinia</taxon>
    </lineage>
</organism>
<keyword evidence="4" id="KW-1185">Reference proteome</keyword>
<feature type="compositionally biased region" description="Polar residues" evidence="2">
    <location>
        <begin position="274"/>
        <end position="284"/>
    </location>
</feature>
<dbReference type="SMART" id="SM00384">
    <property type="entry name" value="AT_hook"/>
    <property type="match status" value="2"/>
</dbReference>
<dbReference type="SUPFAM" id="SSF54160">
    <property type="entry name" value="Chromo domain-like"/>
    <property type="match status" value="1"/>
</dbReference>
<accession>A0A5N6KEG5</accession>
<dbReference type="Proteomes" id="UP000326757">
    <property type="component" value="Unassembled WGS sequence"/>
</dbReference>
<feature type="compositionally biased region" description="Acidic residues" evidence="2">
    <location>
        <begin position="501"/>
        <end position="510"/>
    </location>
</feature>
<feature type="compositionally biased region" description="Basic residues" evidence="2">
    <location>
        <begin position="305"/>
        <end position="315"/>
    </location>
</feature>
<evidence type="ECO:0000313" key="4">
    <source>
        <dbReference type="Proteomes" id="UP000326757"/>
    </source>
</evidence>
<evidence type="ECO:0000256" key="2">
    <source>
        <dbReference type="SAM" id="MobiDB-lite"/>
    </source>
</evidence>
<dbReference type="Gene3D" id="2.40.50.40">
    <property type="match status" value="1"/>
</dbReference>
<comment type="subunit">
    <text evidence="1">Component of the NuA4 histone acetyltransferase complex.</text>
</comment>
<name>A0A5N6KEG5_MONLA</name>
<proteinExistence type="predicted"/>
<reference evidence="3 4" key="1">
    <citation type="submission" date="2019-06" db="EMBL/GenBank/DDBJ databases">
        <title>Genome Sequence of the Brown Rot Fungal Pathogen Monilinia laxa.</title>
        <authorList>
            <person name="De Miccolis Angelini R.M."/>
            <person name="Landi L."/>
            <person name="Abate D."/>
            <person name="Pollastro S."/>
            <person name="Romanazzi G."/>
            <person name="Faretra F."/>
        </authorList>
    </citation>
    <scope>NUCLEOTIDE SEQUENCE [LARGE SCALE GENOMIC DNA]</scope>
    <source>
        <strain evidence="3 4">Mlax316</strain>
    </source>
</reference>
<feature type="compositionally biased region" description="Polar residues" evidence="2">
    <location>
        <begin position="348"/>
        <end position="359"/>
    </location>
</feature>
<feature type="compositionally biased region" description="Basic and acidic residues" evidence="2">
    <location>
        <begin position="455"/>
        <end position="465"/>
    </location>
</feature>
<dbReference type="InterPro" id="IPR017956">
    <property type="entry name" value="AT_hook_DNA-bd_motif"/>
</dbReference>
<dbReference type="EMBL" id="VIGI01000003">
    <property type="protein sequence ID" value="KAB8302068.1"/>
    <property type="molecule type" value="Genomic_DNA"/>
</dbReference>
<feature type="region of interest" description="Disordered" evidence="2">
    <location>
        <begin position="348"/>
        <end position="522"/>
    </location>
</feature>
<dbReference type="OrthoDB" id="3543857at2759"/>
<evidence type="ECO:0000313" key="3">
    <source>
        <dbReference type="EMBL" id="KAB8302068.1"/>
    </source>
</evidence>
<dbReference type="AlphaFoldDB" id="A0A5N6KEG5"/>
<sequence length="620" mass="69806">MSSEYNSDFTGDDTDLPKKSILAFDFKVVERPIYIPNSGPPLQPISLIPPHKLEGIILDCFPYPKSKDPSHFLVGYEKEPHNRLIVHPDNIRNYVSEYTLENWEHERSTAEENRAIKELQPRLIAAERARVLRELKKAGLSRDVLKGEDAEQYQALGMPKKRGRPPKSMASVFKPAPKPLPNLPSGKRGPGRPRKVVEVHVTSPTLSHHHQPSLSQPSLSQPSLSQAFSTASRAMAEHATSSSESEGEDDDTDLALHLQINNEGNPGPRPTPSSPTALKASSTAGRIRISEPMRKTHMQSPQKGKPFKKSPHNRPYRAPILPGMSVDEYQYEVSNIDAYKKNMNVRNETNSSIQRQHPASIQHLPAPSIGNGEKSTDHILHGTSRGQQGKIMDYFNKSGSKSPAPKIGEANQHPLSVSHLKRKSFPSSGREGESTRKSRSKNRRLDKDSDDYFDADYKEPSKRGFESAINDRSPSGRLGSDAFNLRSSRSRSRRLGSYPGDEIEDESEGIDEVKREQDPEEDYVHEPPVWAVKAILDHKYQWNQDHDKQELWYFVDWEGDWDPSWEPATLVSKTPINEYIASRQARGLGNLYHSIDMMDIGGNVNELSRGNDLERSVEYD</sequence>
<feature type="region of interest" description="Disordered" evidence="2">
    <location>
        <begin position="151"/>
        <end position="315"/>
    </location>
</feature>
<evidence type="ECO:0000256" key="1">
    <source>
        <dbReference type="ARBA" id="ARBA00011353"/>
    </source>
</evidence>